<dbReference type="GO" id="GO:0016020">
    <property type="term" value="C:membrane"/>
    <property type="evidence" value="ECO:0007669"/>
    <property type="project" value="UniProtKB-SubCell"/>
</dbReference>
<keyword evidence="2 5" id="KW-0812">Transmembrane</keyword>
<keyword evidence="3 5" id="KW-1133">Transmembrane helix</keyword>
<evidence type="ECO:0000256" key="3">
    <source>
        <dbReference type="ARBA" id="ARBA00022989"/>
    </source>
</evidence>
<dbReference type="Gene3D" id="1.20.1250.20">
    <property type="entry name" value="MFS general substrate transporter like domains"/>
    <property type="match status" value="1"/>
</dbReference>
<feature type="transmembrane region" description="Helical" evidence="5">
    <location>
        <begin position="445"/>
        <end position="465"/>
    </location>
</feature>
<dbReference type="SUPFAM" id="SSF103473">
    <property type="entry name" value="MFS general substrate transporter"/>
    <property type="match status" value="1"/>
</dbReference>
<keyword evidence="4 5" id="KW-0472">Membrane</keyword>
<feature type="domain" description="Major facilitator superfamily (MFS) profile" evidence="6">
    <location>
        <begin position="10"/>
        <end position="468"/>
    </location>
</feature>
<evidence type="ECO:0000256" key="4">
    <source>
        <dbReference type="ARBA" id="ARBA00023136"/>
    </source>
</evidence>
<comment type="caution">
    <text evidence="7">The sequence shown here is derived from an EMBL/GenBank/DDBJ whole genome shotgun (WGS) entry which is preliminary data.</text>
</comment>
<feature type="transmembrane region" description="Helical" evidence="5">
    <location>
        <begin position="378"/>
        <end position="401"/>
    </location>
</feature>
<dbReference type="InterPro" id="IPR020846">
    <property type="entry name" value="MFS_dom"/>
</dbReference>
<dbReference type="PANTHER" id="PTHR23510">
    <property type="entry name" value="INNER MEMBRANE TRANSPORT PROTEIN YAJR"/>
    <property type="match status" value="1"/>
</dbReference>
<dbReference type="AlphaFoldDB" id="A0AAV7L784"/>
<comment type="subcellular location">
    <subcellularLocation>
        <location evidence="1">Membrane</location>
        <topology evidence="1">Multi-pass membrane protein</topology>
    </subcellularLocation>
</comment>
<sequence length="487" mass="53659">MDFQKKKKLTNITIGIIFLLGGIEYAVILPTIWSYLQTLDAEPYFLGLGLSAFSFSGLLAGPLFGHWSDRTGRTKAAILFANMFEIAGNFMYFMGLSKWLLLGSRLVAGIGTGAGASIFGYLTLSTSSQERATVFAVVMACRQAGLLIGPAFNLFLRFCNFRLGPFEVNKFTSPGLFMCLLWTLLQFLVMFLYYDLKPLPPTDPVGKQEEEEPLLKQDAGQEPAEISSYGSVNAEQGQHIVGTIDPHSADEYCYIPNGHVSEEDDGAHGNLLHRFSYMKQYLKEEVVVVLTAQFVTLFNQTALETMVTPLAQRYLNFGELQNSIMYFLCGVEVIAGFFFVRCLSTRFADRVILVAGLVICSISCVWCLIFMANPKGTYAILLTEFIVGVFLQVLGLPFVAVSQVSLFSKVTSEKTQGFSHGLRRSIGGVAMILGPLWAGGLTENLYIMLAVMMALLTLLTIMVGLSYKYLVEPQPAPTCPIAHEECG</sequence>
<feature type="transmembrane region" description="Helical" evidence="5">
    <location>
        <begin position="12"/>
        <end position="32"/>
    </location>
</feature>
<dbReference type="GO" id="GO:0022857">
    <property type="term" value="F:transmembrane transporter activity"/>
    <property type="evidence" value="ECO:0007669"/>
    <property type="project" value="InterPro"/>
</dbReference>
<evidence type="ECO:0000256" key="5">
    <source>
        <dbReference type="SAM" id="Phobius"/>
    </source>
</evidence>
<dbReference type="PANTHER" id="PTHR23510:SF16">
    <property type="entry name" value="MAJOR FACILITATOR SUPERFAMILY (MFS) PROFILE DOMAIN-CONTAINING PROTEIN"/>
    <property type="match status" value="1"/>
</dbReference>
<evidence type="ECO:0000256" key="1">
    <source>
        <dbReference type="ARBA" id="ARBA00004141"/>
    </source>
</evidence>
<dbReference type="EMBL" id="JANPWB010000015">
    <property type="protein sequence ID" value="KAJ1087501.1"/>
    <property type="molecule type" value="Genomic_DNA"/>
</dbReference>
<feature type="transmembrane region" description="Helical" evidence="5">
    <location>
        <begin position="175"/>
        <end position="194"/>
    </location>
</feature>
<gene>
    <name evidence="7" type="ORF">NDU88_000670</name>
</gene>
<feature type="transmembrane region" description="Helical" evidence="5">
    <location>
        <begin position="99"/>
        <end position="122"/>
    </location>
</feature>
<feature type="transmembrane region" description="Helical" evidence="5">
    <location>
        <begin position="323"/>
        <end position="344"/>
    </location>
</feature>
<name>A0AAV7L784_PLEWA</name>
<evidence type="ECO:0000313" key="7">
    <source>
        <dbReference type="EMBL" id="KAJ1087501.1"/>
    </source>
</evidence>
<protein>
    <recommendedName>
        <fullName evidence="6">Major facilitator superfamily (MFS) profile domain-containing protein</fullName>
    </recommendedName>
</protein>
<dbReference type="PROSITE" id="PS50850">
    <property type="entry name" value="MFS"/>
    <property type="match status" value="1"/>
</dbReference>
<dbReference type="InterPro" id="IPR051068">
    <property type="entry name" value="MFS_Domain-Containing_Protein"/>
</dbReference>
<feature type="transmembrane region" description="Helical" evidence="5">
    <location>
        <begin position="422"/>
        <end position="439"/>
    </location>
</feature>
<evidence type="ECO:0000259" key="6">
    <source>
        <dbReference type="PROSITE" id="PS50850"/>
    </source>
</evidence>
<proteinExistence type="predicted"/>
<dbReference type="Pfam" id="PF07690">
    <property type="entry name" value="MFS_1"/>
    <property type="match status" value="2"/>
</dbReference>
<feature type="transmembrane region" description="Helical" evidence="5">
    <location>
        <begin position="134"/>
        <end position="155"/>
    </location>
</feature>
<feature type="transmembrane region" description="Helical" evidence="5">
    <location>
        <begin position="286"/>
        <end position="303"/>
    </location>
</feature>
<accession>A0AAV7L784</accession>
<evidence type="ECO:0000313" key="8">
    <source>
        <dbReference type="Proteomes" id="UP001066276"/>
    </source>
</evidence>
<dbReference type="InterPro" id="IPR036259">
    <property type="entry name" value="MFS_trans_sf"/>
</dbReference>
<feature type="transmembrane region" description="Helical" evidence="5">
    <location>
        <begin position="351"/>
        <end position="372"/>
    </location>
</feature>
<dbReference type="Proteomes" id="UP001066276">
    <property type="component" value="Chromosome 11"/>
</dbReference>
<feature type="transmembrane region" description="Helical" evidence="5">
    <location>
        <begin position="44"/>
        <end position="64"/>
    </location>
</feature>
<dbReference type="InterPro" id="IPR011701">
    <property type="entry name" value="MFS"/>
</dbReference>
<keyword evidence="8" id="KW-1185">Reference proteome</keyword>
<reference evidence="7" key="1">
    <citation type="journal article" date="2022" name="bioRxiv">
        <title>Sequencing and chromosome-scale assembly of the giantPleurodeles waltlgenome.</title>
        <authorList>
            <person name="Brown T."/>
            <person name="Elewa A."/>
            <person name="Iarovenko S."/>
            <person name="Subramanian E."/>
            <person name="Araus A.J."/>
            <person name="Petzold A."/>
            <person name="Susuki M."/>
            <person name="Suzuki K.-i.T."/>
            <person name="Hayashi T."/>
            <person name="Toyoda A."/>
            <person name="Oliveira C."/>
            <person name="Osipova E."/>
            <person name="Leigh N.D."/>
            <person name="Simon A."/>
            <person name="Yun M.H."/>
        </authorList>
    </citation>
    <scope>NUCLEOTIDE SEQUENCE</scope>
    <source>
        <strain evidence="7">20211129_DDA</strain>
        <tissue evidence="7">Liver</tissue>
    </source>
</reference>
<feature type="transmembrane region" description="Helical" evidence="5">
    <location>
        <begin position="76"/>
        <end position="93"/>
    </location>
</feature>
<evidence type="ECO:0000256" key="2">
    <source>
        <dbReference type="ARBA" id="ARBA00022692"/>
    </source>
</evidence>
<organism evidence="7 8">
    <name type="scientific">Pleurodeles waltl</name>
    <name type="common">Iberian ribbed newt</name>
    <dbReference type="NCBI Taxonomy" id="8319"/>
    <lineage>
        <taxon>Eukaryota</taxon>
        <taxon>Metazoa</taxon>
        <taxon>Chordata</taxon>
        <taxon>Craniata</taxon>
        <taxon>Vertebrata</taxon>
        <taxon>Euteleostomi</taxon>
        <taxon>Amphibia</taxon>
        <taxon>Batrachia</taxon>
        <taxon>Caudata</taxon>
        <taxon>Salamandroidea</taxon>
        <taxon>Salamandridae</taxon>
        <taxon>Pleurodelinae</taxon>
        <taxon>Pleurodeles</taxon>
    </lineage>
</organism>